<dbReference type="KEGG" id="hprf:HLPR_10840"/>
<protein>
    <submittedName>
        <fullName evidence="1">Uncharacterized protein</fullName>
    </submittedName>
</protein>
<dbReference type="AlphaFoldDB" id="A0AAU9E5W8"/>
<dbReference type="Gene3D" id="1.10.3910.10">
    <property type="entry name" value="SP0561-like"/>
    <property type="match status" value="1"/>
</dbReference>
<accession>A0AAU9E5W8</accession>
<proteinExistence type="predicted"/>
<sequence>MINKNDEIFDIVEKYPQAENIFRSYDAIADCCILCTHLFDTIDLLSKKYNINIDILLKQLNSL</sequence>
<dbReference type="EMBL" id="AP028654">
    <property type="protein sequence ID" value="BEP28753.1"/>
    <property type="molecule type" value="Genomic_DNA"/>
</dbReference>
<dbReference type="RefSeq" id="WP_338537059.1">
    <property type="nucleotide sequence ID" value="NZ_AP028654.1"/>
</dbReference>
<keyword evidence="2" id="KW-1185">Reference proteome</keyword>
<dbReference type="SUPFAM" id="SSF140683">
    <property type="entry name" value="SP0561-like"/>
    <property type="match status" value="1"/>
</dbReference>
<organism evidence="1 2">
    <name type="scientific">Helicovermis profundi</name>
    <dbReference type="NCBI Taxonomy" id="3065157"/>
    <lineage>
        <taxon>Bacteria</taxon>
        <taxon>Bacillati</taxon>
        <taxon>Bacillota</taxon>
        <taxon>Clostridia</taxon>
        <taxon>Helicovermis</taxon>
    </lineage>
</organism>
<gene>
    <name evidence="1" type="ORF">HLPR_10840</name>
</gene>
<reference evidence="1 2" key="1">
    <citation type="submission" date="2023-08" db="EMBL/GenBank/DDBJ databases">
        <title>Helicovermis profunda gen. nov., sp. nov., a novel mesophilic, fermentative bacterium within the Bacillota from a deep-sea hydrothermal vent chimney.</title>
        <authorList>
            <person name="Miyazaki U."/>
            <person name="Mizutani D."/>
            <person name="Hashimoto Y."/>
            <person name="Tame A."/>
            <person name="Sawayama S."/>
            <person name="Miyazaki J."/>
            <person name="Takai K."/>
            <person name="Nakagawa S."/>
        </authorList>
    </citation>
    <scope>NUCLEOTIDE SEQUENCE [LARGE SCALE GENOMIC DNA]</scope>
    <source>
        <strain evidence="1 2">S502</strain>
    </source>
</reference>
<evidence type="ECO:0000313" key="2">
    <source>
        <dbReference type="Proteomes" id="UP001321786"/>
    </source>
</evidence>
<dbReference type="InterPro" id="IPR038062">
    <property type="entry name" value="ScdA-like_N_sf"/>
</dbReference>
<dbReference type="Proteomes" id="UP001321786">
    <property type="component" value="Chromosome"/>
</dbReference>
<evidence type="ECO:0000313" key="1">
    <source>
        <dbReference type="EMBL" id="BEP28753.1"/>
    </source>
</evidence>
<name>A0AAU9E5W8_9FIRM</name>